<dbReference type="EC" id="2.4.1.16" evidence="2"/>
<reference evidence="11" key="1">
    <citation type="submission" date="2019-08" db="EMBL/GenBank/DDBJ databases">
        <title>The improved chromosome-level genome for the pearl oyster Pinctada fucata martensii using PacBio sequencing and Hi-C.</title>
        <authorList>
            <person name="Zheng Z."/>
        </authorList>
    </citation>
    <scope>NUCLEOTIDE SEQUENCE</scope>
    <source>
        <strain evidence="11">ZZ-2019</strain>
        <tissue evidence="11">Adductor muscle</tissue>
    </source>
</reference>
<dbReference type="SUPFAM" id="SSF53448">
    <property type="entry name" value="Nucleotide-diphospho-sugar transferases"/>
    <property type="match status" value="1"/>
</dbReference>
<evidence type="ECO:0000313" key="11">
    <source>
        <dbReference type="EMBL" id="KAK3094340.1"/>
    </source>
</evidence>
<dbReference type="Proteomes" id="UP001186944">
    <property type="component" value="Unassembled WGS sequence"/>
</dbReference>
<keyword evidence="6 8" id="KW-0472">Membrane</keyword>
<feature type="transmembrane region" description="Helical" evidence="8">
    <location>
        <begin position="396"/>
        <end position="418"/>
    </location>
</feature>
<dbReference type="PROSITE" id="PS50878">
    <property type="entry name" value="RT_POL"/>
    <property type="match status" value="1"/>
</dbReference>
<comment type="subcellular location">
    <subcellularLocation>
        <location evidence="1">Membrane</location>
        <topology evidence="1">Multi-pass membrane protein</topology>
    </subcellularLocation>
</comment>
<feature type="domain" description="SAM" evidence="9">
    <location>
        <begin position="1393"/>
        <end position="1458"/>
    </location>
</feature>
<evidence type="ECO:0000256" key="7">
    <source>
        <dbReference type="SAM" id="MobiDB-lite"/>
    </source>
</evidence>
<feature type="transmembrane region" description="Helical" evidence="8">
    <location>
        <begin position="1555"/>
        <end position="1576"/>
    </location>
</feature>
<feature type="transmembrane region" description="Helical" evidence="8">
    <location>
        <begin position="615"/>
        <end position="633"/>
    </location>
</feature>
<feature type="compositionally biased region" description="Basic residues" evidence="7">
    <location>
        <begin position="1624"/>
        <end position="1641"/>
    </location>
</feature>
<evidence type="ECO:0000313" key="12">
    <source>
        <dbReference type="Proteomes" id="UP001186944"/>
    </source>
</evidence>
<feature type="region of interest" description="Disordered" evidence="7">
    <location>
        <begin position="1234"/>
        <end position="1270"/>
    </location>
</feature>
<dbReference type="InterPro" id="IPR029044">
    <property type="entry name" value="Nucleotide-diphossugar_trans"/>
</dbReference>
<accession>A0AA88Y7H5</accession>
<dbReference type="InterPro" id="IPR000477">
    <property type="entry name" value="RT_dom"/>
</dbReference>
<dbReference type="InterPro" id="IPR013761">
    <property type="entry name" value="SAM/pointed_sf"/>
</dbReference>
<sequence>MTKSEIPPIKKTDNCYEDIDINKTQLFNEYFITQSTVDDSGVDLPPLTYNQTCSIDNIDITETDVKDVLDNLDISKATGPDGINPRLLKEASSELCGPLSKFFNRSLEIAKYPSVWKEANVSPIYKKDDPSLVKNYRPISLLNILGKVMERCIFKHIYNYIVSNNLLTPLQSGFRQKDSTIFQLLDITNQFGKALDDGKEIRVIFCDISKAFDRVWHLGLIHKLSTFGISGSLLSWFSDYLHFRRQRVVINGTSSDWLEITAGVPQGSILGPLLFLIYINDIVTDIRSNIRLFADDTSLYIIIENPITASETLNFDLDTIHKWSSNWLVDFNPQKTCIVMSALECLGTCCFLFVTLQTNFAAISLLLMDSVFILPTISVAFQYFQTNQTERSSRTTIGQVIGPISAVFGVAGTGYLLFKHIIDNSYQFIGLTAVGVICISASWMPWILKGMMKIKRPTTTSSEANSSQENSFESAVSSSTSTYVSSGYMTSTERSASLKNSYGSMESNETSALHESFSESAKDINMVESLQNLHEYSENHSHWKTLTISSFTKCVLVIPFSLIINVIFPMIDIDEFPGGWDWVFDDQTTLFLVNISCSLIGYFLCVFACRTCSDIGGFAIPLILAPLLVYLPQLSQTSCEFSLTLGMSLQTNSFCQIPSDSLWLFLASAAALLIARASSLGILAFKRNRIVLEKETKNRTEMAQLLRSIWAVNIEHKRAEQRLDEENEGKGNIYGKRDFESHIFLDGAVRGGDMQDNALQLVSLLNECLGINHLDDCTKTITPYGLRLSWRLSIPNDVKNKKRWSQIMYMSYVLDFLHRQNVDSRGNILDKDEDLFILTTDADVKFKFTDVQALLDLMMRDPSVGAVCARTYPLGGGPLVWYQKFEYAIGHWFQKAAEHVLGSVLCAPGCFSVYRCSALRDIVPTYASDVERAFEFLIKDMGEDRWLCTLMVQSGWRIEYCAASTNETYCPEEFDEFFKQRRRWVASTLANIWKVINEWKYIRAFNHRVSYLFCIYQIFLFISTIVGPSTVIMVVSGGLAYAWGVDIVATVLLQIAVCVCYAIACVKLKQHYQMTARKILTFVYALVMTAVAVGIAKTVAIDFATHEEIKLAENSTEEIKSTKSPQAISESFDYSVTTLYLGSLAAIFLATGIFHLKEVTILVYGLTYLLCLPSCYLILMIYCVCNITDRSWGTREEKTEDDPKGNARKTWHEQVGNVLRNIFFCCDKEQQETDNGQAVLPRSHRSDSSSSSSGGDHLKRQTSKQPMANVPEEDIETEIETSFSHQQPEGIEDEPEISETVDAAPLLEKEQPFDDSDYVEILTVDEWLDEEELRRKYSAKFKANGYENTIFISMLTDRTLRKIIGVDILAHRNHFLEKIDKLPQYKIEIDVPENVESWLVSIGLKKYRKNFKDIKIVSSKQLETLKSMKEHELRKDLKITKHGHLKRLMSAIEKMRYPTPEERRIIQIKDQLKNAYTHELSKVNKEEHKFWADIIKACLEPNSNAFGQLAELKKDLEKLRFNALIVAGIVNCLWLVLALTLAGSADLTTAGTNPLGLVFLIVFGFIFIIQFLCMLVHRMETLSHFVARLPYKFKSNYKPSGSSEQNDPDVDQALKEVSEAERTARKRQKEKQHKQRTLKRNQKLDQIPETENSPLLAAPEISA</sequence>
<dbReference type="GO" id="GO:0016020">
    <property type="term" value="C:membrane"/>
    <property type="evidence" value="ECO:0007669"/>
    <property type="project" value="UniProtKB-SubCell"/>
</dbReference>
<evidence type="ECO:0000256" key="6">
    <source>
        <dbReference type="ARBA" id="ARBA00023136"/>
    </source>
</evidence>
<evidence type="ECO:0000256" key="4">
    <source>
        <dbReference type="ARBA" id="ARBA00022692"/>
    </source>
</evidence>
<feature type="transmembrane region" description="Helical" evidence="8">
    <location>
        <begin position="1009"/>
        <end position="1035"/>
    </location>
</feature>
<evidence type="ECO:0000256" key="3">
    <source>
        <dbReference type="ARBA" id="ARBA00022676"/>
    </source>
</evidence>
<keyword evidence="4 8" id="KW-0812">Transmembrane</keyword>
<dbReference type="GO" id="GO:0006031">
    <property type="term" value="P:chitin biosynthetic process"/>
    <property type="evidence" value="ECO:0007669"/>
    <property type="project" value="TreeGrafter"/>
</dbReference>
<dbReference type="PANTHER" id="PTHR22914:SF41">
    <property type="entry name" value="CHITIN SYNTHASE 7"/>
    <property type="match status" value="1"/>
</dbReference>
<proteinExistence type="predicted"/>
<evidence type="ECO:0000256" key="5">
    <source>
        <dbReference type="ARBA" id="ARBA00022989"/>
    </source>
</evidence>
<dbReference type="SUPFAM" id="SSF47769">
    <property type="entry name" value="SAM/Pointed domain"/>
    <property type="match status" value="2"/>
</dbReference>
<feature type="domain" description="Reverse transcriptase" evidence="10">
    <location>
        <begin position="105"/>
        <end position="365"/>
    </location>
</feature>
<dbReference type="GO" id="GO:0004100">
    <property type="term" value="F:chitin synthase activity"/>
    <property type="evidence" value="ECO:0007669"/>
    <property type="project" value="UniProtKB-EC"/>
</dbReference>
<evidence type="ECO:0000256" key="2">
    <source>
        <dbReference type="ARBA" id="ARBA00012543"/>
    </source>
</evidence>
<dbReference type="EMBL" id="VSWD01000008">
    <property type="protein sequence ID" value="KAK3094340.1"/>
    <property type="molecule type" value="Genomic_DNA"/>
</dbReference>
<organism evidence="11 12">
    <name type="scientific">Pinctada imbricata</name>
    <name type="common">Atlantic pearl-oyster</name>
    <name type="synonym">Pinctada martensii</name>
    <dbReference type="NCBI Taxonomy" id="66713"/>
    <lineage>
        <taxon>Eukaryota</taxon>
        <taxon>Metazoa</taxon>
        <taxon>Spiralia</taxon>
        <taxon>Lophotrochozoa</taxon>
        <taxon>Mollusca</taxon>
        <taxon>Bivalvia</taxon>
        <taxon>Autobranchia</taxon>
        <taxon>Pteriomorphia</taxon>
        <taxon>Pterioida</taxon>
        <taxon>Pterioidea</taxon>
        <taxon>Pteriidae</taxon>
        <taxon>Pinctada</taxon>
    </lineage>
</organism>
<evidence type="ECO:0000259" key="10">
    <source>
        <dbReference type="PROSITE" id="PS50878"/>
    </source>
</evidence>
<evidence type="ECO:0000256" key="8">
    <source>
        <dbReference type="SAM" id="Phobius"/>
    </source>
</evidence>
<keyword evidence="12" id="KW-1185">Reference proteome</keyword>
<feature type="transmembrane region" description="Helical" evidence="8">
    <location>
        <begin position="1132"/>
        <end position="1155"/>
    </location>
</feature>
<dbReference type="InterPro" id="IPR043502">
    <property type="entry name" value="DNA/RNA_pol_sf"/>
</dbReference>
<gene>
    <name evidence="11" type="ORF">FSP39_000530</name>
</gene>
<dbReference type="Gene3D" id="1.10.150.50">
    <property type="entry name" value="Transcription Factor, Ets-1"/>
    <property type="match status" value="2"/>
</dbReference>
<feature type="transmembrane region" description="Helical" evidence="8">
    <location>
        <begin position="662"/>
        <end position="685"/>
    </location>
</feature>
<feature type="compositionally biased region" description="Basic and acidic residues" evidence="7">
    <location>
        <begin position="1612"/>
        <end position="1623"/>
    </location>
</feature>
<dbReference type="InterPro" id="IPR001660">
    <property type="entry name" value="SAM"/>
</dbReference>
<feature type="transmembrane region" description="Helical" evidence="8">
    <location>
        <begin position="1521"/>
        <end position="1543"/>
    </location>
</feature>
<feature type="transmembrane region" description="Helical" evidence="8">
    <location>
        <begin position="551"/>
        <end position="571"/>
    </location>
</feature>
<protein>
    <recommendedName>
        <fullName evidence="2">chitin synthase</fullName>
        <ecNumber evidence="2">2.4.1.16</ecNumber>
    </recommendedName>
</protein>
<dbReference type="PANTHER" id="PTHR22914">
    <property type="entry name" value="CHITIN SYNTHASE"/>
    <property type="match status" value="1"/>
</dbReference>
<keyword evidence="5 8" id="KW-1133">Transmembrane helix</keyword>
<dbReference type="Pfam" id="PF00536">
    <property type="entry name" value="SAM_1"/>
    <property type="match status" value="1"/>
</dbReference>
<comment type="caution">
    <text evidence="11">The sequence shown here is derived from an EMBL/GenBank/DDBJ whole genome shotgun (WGS) entry which is preliminary data.</text>
</comment>
<name>A0AA88Y7H5_PINIB</name>
<evidence type="ECO:0000256" key="1">
    <source>
        <dbReference type="ARBA" id="ARBA00004141"/>
    </source>
</evidence>
<feature type="transmembrane region" description="Helical" evidence="8">
    <location>
        <begin position="1041"/>
        <end position="1064"/>
    </location>
</feature>
<feature type="transmembrane region" description="Helical" evidence="8">
    <location>
        <begin position="1161"/>
        <end position="1185"/>
    </location>
</feature>
<dbReference type="Pfam" id="PF03142">
    <property type="entry name" value="Chitin_synth_2"/>
    <property type="match status" value="1"/>
</dbReference>
<dbReference type="Pfam" id="PF00078">
    <property type="entry name" value="RVT_1"/>
    <property type="match status" value="1"/>
</dbReference>
<evidence type="ECO:0000259" key="9">
    <source>
        <dbReference type="PROSITE" id="PS50105"/>
    </source>
</evidence>
<dbReference type="PROSITE" id="PS50105">
    <property type="entry name" value="SAM_DOMAIN"/>
    <property type="match status" value="2"/>
</dbReference>
<keyword evidence="3" id="KW-0808">Transferase</keyword>
<dbReference type="SMART" id="SM00454">
    <property type="entry name" value="SAM"/>
    <property type="match status" value="2"/>
</dbReference>
<dbReference type="CDD" id="cd09487">
    <property type="entry name" value="SAM_superfamily"/>
    <property type="match status" value="1"/>
</dbReference>
<dbReference type="SUPFAM" id="SSF56672">
    <property type="entry name" value="DNA/RNA polymerases"/>
    <property type="match status" value="1"/>
</dbReference>
<feature type="region of interest" description="Disordered" evidence="7">
    <location>
        <begin position="1598"/>
        <end position="1663"/>
    </location>
</feature>
<feature type="transmembrane region" description="Helical" evidence="8">
    <location>
        <begin position="591"/>
        <end position="608"/>
    </location>
</feature>
<feature type="transmembrane region" description="Helical" evidence="8">
    <location>
        <begin position="362"/>
        <end position="384"/>
    </location>
</feature>
<feature type="transmembrane region" description="Helical" evidence="8">
    <location>
        <begin position="424"/>
        <end position="448"/>
    </location>
</feature>
<dbReference type="Pfam" id="PF07647">
    <property type="entry name" value="SAM_2"/>
    <property type="match status" value="1"/>
</dbReference>
<dbReference type="InterPro" id="IPR004835">
    <property type="entry name" value="Chitin_synth"/>
</dbReference>
<feature type="domain" description="SAM" evidence="9">
    <location>
        <begin position="1323"/>
        <end position="1385"/>
    </location>
</feature>
<keyword evidence="3" id="KW-0328">Glycosyltransferase</keyword>
<dbReference type="CDD" id="cd01650">
    <property type="entry name" value="RT_nLTR_like"/>
    <property type="match status" value="1"/>
</dbReference>
<dbReference type="GO" id="GO:0071944">
    <property type="term" value="C:cell periphery"/>
    <property type="evidence" value="ECO:0007669"/>
    <property type="project" value="TreeGrafter"/>
</dbReference>